<dbReference type="Proteomes" id="UP000887579">
    <property type="component" value="Unplaced"/>
</dbReference>
<sequence length="209" mass="24070">MTDFGLKLEPSERVVIANKKLGEEPAHTTLKINNDGKDRCAFKVKCTSNELFRIRPPLGILRNGDSTSVALTFNGGKTVPESGKHYVAIYYIKVGDDKKTARQFWQDHKGEPTGTKRLYVDFKKEDAVAAADANNNEKDKKEEGKKDEKDKKEEKEKKDDEKKEEGGDKKDEEKKDDDKKEEKKEDEKKEEEKKDDDKKEDDKKEDKKE</sequence>
<evidence type="ECO:0000313" key="2">
    <source>
        <dbReference type="WBParaSite" id="ES5_v2.g25388.t1"/>
    </source>
</evidence>
<protein>
    <submittedName>
        <fullName evidence="2">Major sperm protein</fullName>
    </submittedName>
</protein>
<name>A0AC34G6K6_9BILA</name>
<reference evidence="2" key="1">
    <citation type="submission" date="2022-11" db="UniProtKB">
        <authorList>
            <consortium name="WormBaseParasite"/>
        </authorList>
    </citation>
    <scope>IDENTIFICATION</scope>
</reference>
<evidence type="ECO:0000313" key="1">
    <source>
        <dbReference type="Proteomes" id="UP000887579"/>
    </source>
</evidence>
<organism evidence="1 2">
    <name type="scientific">Panagrolaimus sp. ES5</name>
    <dbReference type="NCBI Taxonomy" id="591445"/>
    <lineage>
        <taxon>Eukaryota</taxon>
        <taxon>Metazoa</taxon>
        <taxon>Ecdysozoa</taxon>
        <taxon>Nematoda</taxon>
        <taxon>Chromadorea</taxon>
        <taxon>Rhabditida</taxon>
        <taxon>Tylenchina</taxon>
        <taxon>Panagrolaimomorpha</taxon>
        <taxon>Panagrolaimoidea</taxon>
        <taxon>Panagrolaimidae</taxon>
        <taxon>Panagrolaimus</taxon>
    </lineage>
</organism>
<dbReference type="WBParaSite" id="ES5_v2.g25388.t1">
    <property type="protein sequence ID" value="ES5_v2.g25388.t1"/>
    <property type="gene ID" value="ES5_v2.g25388"/>
</dbReference>
<accession>A0AC34G6K6</accession>
<proteinExistence type="predicted"/>